<dbReference type="Proteomes" id="UP001370758">
    <property type="component" value="Unassembled WGS sequence"/>
</dbReference>
<reference evidence="1 2" key="1">
    <citation type="submission" date="2023-08" db="EMBL/GenBank/DDBJ databases">
        <authorList>
            <person name="Palmer J.M."/>
        </authorList>
    </citation>
    <scope>NUCLEOTIDE SEQUENCE [LARGE SCALE GENOMIC DNA]</scope>
    <source>
        <strain evidence="1 2">TWF481</strain>
    </source>
</reference>
<accession>A0AAV9WGV7</accession>
<sequence length="342" mass="38544">MPPTNIRFLLVLILSATTIFAFVSGLNILPLSVEQQQHQQEAKFPLVKQARENLLTSVQRPIGKWLQNTFTTTATEEEGLGEGVAIVDWKSYVDANKFHYAVHNWESLKDDQEMLEKYGVNGPSKEDMPRILCLIDSSDSDSGDQNIRTSECTWEEVHDPNPSQRWHIRYKYLSGDPKVQGGPPVWLATIRNARTESCIKSDYGIERGPTTSRRDTYTAGAFRIGRVSSTQCRGTSEEAKGGLEFIIQRCANNQTPSNDAVETDQLFRNWSLCIHPPYDSVDMLAEDERPPQNICSAPGRPENLVHALDKPSAVEWGCGSNTWYFPTQALSVEKQGPEWKRL</sequence>
<keyword evidence="2" id="KW-1185">Reference proteome</keyword>
<proteinExistence type="predicted"/>
<dbReference type="EMBL" id="JAVHJL010000003">
    <property type="protein sequence ID" value="KAK6507736.1"/>
    <property type="molecule type" value="Genomic_DNA"/>
</dbReference>
<gene>
    <name evidence="1" type="ORF">TWF481_006158</name>
</gene>
<name>A0AAV9WGV7_9PEZI</name>
<evidence type="ECO:0000313" key="2">
    <source>
        <dbReference type="Proteomes" id="UP001370758"/>
    </source>
</evidence>
<evidence type="ECO:0000313" key="1">
    <source>
        <dbReference type="EMBL" id="KAK6507736.1"/>
    </source>
</evidence>
<comment type="caution">
    <text evidence="1">The sequence shown here is derived from an EMBL/GenBank/DDBJ whole genome shotgun (WGS) entry which is preliminary data.</text>
</comment>
<dbReference type="AlphaFoldDB" id="A0AAV9WGV7"/>
<organism evidence="1 2">
    <name type="scientific">Arthrobotrys musiformis</name>
    <dbReference type="NCBI Taxonomy" id="47236"/>
    <lineage>
        <taxon>Eukaryota</taxon>
        <taxon>Fungi</taxon>
        <taxon>Dikarya</taxon>
        <taxon>Ascomycota</taxon>
        <taxon>Pezizomycotina</taxon>
        <taxon>Orbiliomycetes</taxon>
        <taxon>Orbiliales</taxon>
        <taxon>Orbiliaceae</taxon>
        <taxon>Arthrobotrys</taxon>
    </lineage>
</organism>
<protein>
    <submittedName>
        <fullName evidence="1">Uncharacterized protein</fullName>
    </submittedName>
</protein>